<dbReference type="PATRIC" id="fig|1423739.3.peg.2923"/>
<reference evidence="1 2" key="1">
    <citation type="journal article" date="2015" name="Genome Announc.">
        <title>Expanding the biotechnology potential of lactobacilli through comparative genomics of 213 strains and associated genera.</title>
        <authorList>
            <person name="Sun Z."/>
            <person name="Harris H.M."/>
            <person name="McCann A."/>
            <person name="Guo C."/>
            <person name="Argimon S."/>
            <person name="Zhang W."/>
            <person name="Yang X."/>
            <person name="Jeffery I.B."/>
            <person name="Cooney J.C."/>
            <person name="Kagawa T.F."/>
            <person name="Liu W."/>
            <person name="Song Y."/>
            <person name="Salvetti E."/>
            <person name="Wrobel A."/>
            <person name="Rasinkangas P."/>
            <person name="Parkhill J."/>
            <person name="Rea M.C."/>
            <person name="O'Sullivan O."/>
            <person name="Ritari J."/>
            <person name="Douillard F.P."/>
            <person name="Paul Ross R."/>
            <person name="Yang R."/>
            <person name="Briner A.E."/>
            <person name="Felis G.E."/>
            <person name="de Vos W.M."/>
            <person name="Barrangou R."/>
            <person name="Klaenhammer T.R."/>
            <person name="Caufield P.W."/>
            <person name="Cui Y."/>
            <person name="Zhang H."/>
            <person name="O'Toole P.W."/>
        </authorList>
    </citation>
    <scope>NUCLEOTIDE SEQUENCE [LARGE SCALE GENOMIC DNA]</scope>
    <source>
        <strain evidence="1 2">DSM 14421</strain>
    </source>
</reference>
<dbReference type="STRING" id="1423739.FC85_GL002812"/>
<dbReference type="Proteomes" id="UP000052013">
    <property type="component" value="Unassembled WGS sequence"/>
</dbReference>
<name>A0A0R1SCY5_9LACO</name>
<comment type="caution">
    <text evidence="1">The sequence shown here is derived from an EMBL/GenBank/DDBJ whole genome shotgun (WGS) entry which is preliminary data.</text>
</comment>
<dbReference type="AlphaFoldDB" id="A0A0R1SCY5"/>
<proteinExistence type="predicted"/>
<protein>
    <submittedName>
        <fullName evidence="1">Uncharacterized protein</fullName>
    </submittedName>
</protein>
<accession>A0A0R1SCY5</accession>
<evidence type="ECO:0000313" key="1">
    <source>
        <dbReference type="EMBL" id="KRL66505.1"/>
    </source>
</evidence>
<evidence type="ECO:0000313" key="2">
    <source>
        <dbReference type="Proteomes" id="UP000052013"/>
    </source>
</evidence>
<sequence>MTIPILSGCSGNQSKELNQLMIKSKKMQKSPFRKYDWVSISNVKGKEIAQITNRRDVIYISNIVGDAANVDQVGIGKKYLNNAHLTYRYTFYQAKPKVAIHMSVYSNSKHAQVSNIPIIHAVHYKLSDANYQKLNHPFTRLNAVNLIH</sequence>
<organism evidence="1 2">
    <name type="scientific">Lentilactobacillus diolivorans DSM 14421</name>
    <dbReference type="NCBI Taxonomy" id="1423739"/>
    <lineage>
        <taxon>Bacteria</taxon>
        <taxon>Bacillati</taxon>
        <taxon>Bacillota</taxon>
        <taxon>Bacilli</taxon>
        <taxon>Lactobacillales</taxon>
        <taxon>Lactobacillaceae</taxon>
        <taxon>Lentilactobacillus</taxon>
    </lineage>
</organism>
<dbReference type="EMBL" id="AZEY01000041">
    <property type="protein sequence ID" value="KRL66505.1"/>
    <property type="molecule type" value="Genomic_DNA"/>
</dbReference>
<gene>
    <name evidence="1" type="ORF">FC85_GL002812</name>
</gene>